<protein>
    <submittedName>
        <fullName evidence="1">Uncharacterized protein</fullName>
    </submittedName>
</protein>
<organism evidence="1">
    <name type="scientific">Anguilla anguilla</name>
    <name type="common">European freshwater eel</name>
    <name type="synonym">Muraena anguilla</name>
    <dbReference type="NCBI Taxonomy" id="7936"/>
    <lineage>
        <taxon>Eukaryota</taxon>
        <taxon>Metazoa</taxon>
        <taxon>Chordata</taxon>
        <taxon>Craniata</taxon>
        <taxon>Vertebrata</taxon>
        <taxon>Euteleostomi</taxon>
        <taxon>Actinopterygii</taxon>
        <taxon>Neopterygii</taxon>
        <taxon>Teleostei</taxon>
        <taxon>Anguilliformes</taxon>
        <taxon>Anguillidae</taxon>
        <taxon>Anguilla</taxon>
    </lineage>
</organism>
<accession>A0A0E9T2Z3</accession>
<reference evidence="1" key="2">
    <citation type="journal article" date="2015" name="Fish Shellfish Immunol.">
        <title>Early steps in the European eel (Anguilla anguilla)-Vibrio vulnificus interaction in the gills: Role of the RtxA13 toxin.</title>
        <authorList>
            <person name="Callol A."/>
            <person name="Pajuelo D."/>
            <person name="Ebbesson L."/>
            <person name="Teles M."/>
            <person name="MacKenzie S."/>
            <person name="Amaro C."/>
        </authorList>
    </citation>
    <scope>NUCLEOTIDE SEQUENCE</scope>
</reference>
<evidence type="ECO:0000313" key="1">
    <source>
        <dbReference type="EMBL" id="JAH47969.1"/>
    </source>
</evidence>
<dbReference type="AlphaFoldDB" id="A0A0E9T2Z3"/>
<reference evidence="1" key="1">
    <citation type="submission" date="2014-11" db="EMBL/GenBank/DDBJ databases">
        <authorList>
            <person name="Amaro Gonzalez C."/>
        </authorList>
    </citation>
    <scope>NUCLEOTIDE SEQUENCE</scope>
</reference>
<sequence length="30" mass="3286">MKNTIVAHILVSITGAHMLVINQVSMSYTI</sequence>
<dbReference type="EMBL" id="GBXM01060608">
    <property type="protein sequence ID" value="JAH47969.1"/>
    <property type="molecule type" value="Transcribed_RNA"/>
</dbReference>
<proteinExistence type="predicted"/>
<name>A0A0E9T2Z3_ANGAN</name>